<feature type="transmembrane region" description="Helical" evidence="2">
    <location>
        <begin position="41"/>
        <end position="64"/>
    </location>
</feature>
<reference evidence="4" key="1">
    <citation type="submission" date="2025-08" db="UniProtKB">
        <authorList>
            <consortium name="RefSeq"/>
        </authorList>
    </citation>
    <scope>IDENTIFICATION</scope>
    <source>
        <tissue evidence="4">Leaf</tissue>
    </source>
</reference>
<feature type="compositionally biased region" description="Low complexity" evidence="1">
    <location>
        <begin position="159"/>
        <end position="168"/>
    </location>
</feature>
<dbReference type="RefSeq" id="XP_030550669.1">
    <property type="nucleotide sequence ID" value="XM_030694809.2"/>
</dbReference>
<dbReference type="KEGG" id="rarg:115755418"/>
<keyword evidence="2" id="KW-1133">Transmembrane helix</keyword>
<feature type="region of interest" description="Disordered" evidence="1">
    <location>
        <begin position="89"/>
        <end position="115"/>
    </location>
</feature>
<dbReference type="Proteomes" id="UP000827889">
    <property type="component" value="Chromosome 9"/>
</dbReference>
<gene>
    <name evidence="4" type="primary">LOC115755418</name>
</gene>
<keyword evidence="2" id="KW-0812">Transmembrane</keyword>
<feature type="compositionally biased region" description="Low complexity" evidence="1">
    <location>
        <begin position="89"/>
        <end position="102"/>
    </location>
</feature>
<sequence length="192" mass="20737">MAERDGDARVQTVICLFFLCVVTGGVFLCLYIFLPETESNSWFYLAGIVLEAIPWCFWLLGYLYSCFRPRPANDPSKGFSARVNSTAVAPVPAPVNNPQSPAKDSPHSEDNDDDEQRRVHFGAVIVMGNEEQNGHQSGVEGLNNDALGNGEDGGDHSHSNTGSTSSTLNDHDLSIGSRESEMPLTLGASSCK</sequence>
<name>A0A8B8QTX9_9MYRT</name>
<feature type="compositionally biased region" description="Basic and acidic residues" evidence="1">
    <location>
        <begin position="169"/>
        <end position="181"/>
    </location>
</feature>
<dbReference type="AlphaFoldDB" id="A0A8B8QTX9"/>
<dbReference type="GeneID" id="115755418"/>
<feature type="region of interest" description="Disordered" evidence="1">
    <location>
        <begin position="129"/>
        <end position="192"/>
    </location>
</feature>
<keyword evidence="2" id="KW-0472">Membrane</keyword>
<evidence type="ECO:0000256" key="2">
    <source>
        <dbReference type="SAM" id="Phobius"/>
    </source>
</evidence>
<accession>A0A8B8QTX9</accession>
<organism evidence="3 4">
    <name type="scientific">Rhodamnia argentea</name>
    <dbReference type="NCBI Taxonomy" id="178133"/>
    <lineage>
        <taxon>Eukaryota</taxon>
        <taxon>Viridiplantae</taxon>
        <taxon>Streptophyta</taxon>
        <taxon>Embryophyta</taxon>
        <taxon>Tracheophyta</taxon>
        <taxon>Spermatophyta</taxon>
        <taxon>Magnoliopsida</taxon>
        <taxon>eudicotyledons</taxon>
        <taxon>Gunneridae</taxon>
        <taxon>Pentapetalae</taxon>
        <taxon>rosids</taxon>
        <taxon>malvids</taxon>
        <taxon>Myrtales</taxon>
        <taxon>Myrtaceae</taxon>
        <taxon>Myrtoideae</taxon>
        <taxon>Myrteae</taxon>
        <taxon>Australasian group</taxon>
        <taxon>Rhodamnia</taxon>
    </lineage>
</organism>
<keyword evidence="3" id="KW-1185">Reference proteome</keyword>
<feature type="transmembrane region" description="Helical" evidence="2">
    <location>
        <begin position="12"/>
        <end position="35"/>
    </location>
</feature>
<evidence type="ECO:0000313" key="3">
    <source>
        <dbReference type="Proteomes" id="UP000827889"/>
    </source>
</evidence>
<evidence type="ECO:0000313" key="4">
    <source>
        <dbReference type="RefSeq" id="XP_030550669.1"/>
    </source>
</evidence>
<dbReference type="PANTHER" id="PTHR34964:SF14">
    <property type="entry name" value="MEMBRANE LIPOPROTEIN"/>
    <property type="match status" value="1"/>
</dbReference>
<dbReference type="OrthoDB" id="1056497at2759"/>
<evidence type="ECO:0000256" key="1">
    <source>
        <dbReference type="SAM" id="MobiDB-lite"/>
    </source>
</evidence>
<protein>
    <submittedName>
        <fullName evidence="4">Uncharacterized protein LOC115755418</fullName>
    </submittedName>
</protein>
<dbReference type="PANTHER" id="PTHR34964">
    <property type="entry name" value="MEMBRANE LIPOPROTEIN-RELATED"/>
    <property type="match status" value="1"/>
</dbReference>
<proteinExistence type="predicted"/>